<protein>
    <recommendedName>
        <fullName evidence="6">EGF-like domain-containing protein</fullName>
    </recommendedName>
</protein>
<dbReference type="CDD" id="cd00054">
    <property type="entry name" value="EGF_CA"/>
    <property type="match status" value="2"/>
</dbReference>
<evidence type="ECO:0000256" key="1">
    <source>
        <dbReference type="ARBA" id="ARBA00022536"/>
    </source>
</evidence>
<dbReference type="InterPro" id="IPR001881">
    <property type="entry name" value="EGF-like_Ca-bd_dom"/>
</dbReference>
<dbReference type="InterPro" id="IPR002859">
    <property type="entry name" value="PKD/REJ-like"/>
</dbReference>
<sequence>MPLTSLRATCSSAPCSADVQCTDVPAPGSGYLCDECPEGYTGDGITCNDTDGCSSAPCFAGTQCTDVSAPGAGYLCDECGGVVCGSCPQGYSGDRSRCEDLDECSVSNGDCDYRTTCTNTEGGYECGACPSGYLGSGATGCILSTSCEVDNGGCHDTVTCLEGNDGEVVCGDCGEGYTGTGATGCVDEDGCAEMQCYEDVHCEDVRAPGTGATCGECPTGMVGDGVLCEENPCWRFNGGCALQVACAADPEAPMGRVCGSCPAGYSDVYGDGTECLQTDGCTPSPCYPGVLCTDIPAPGDGAACGDCPQGLTGDGAVCADVDECASGDASTCDSLTACTNTLGGYECTACPEGYKGSGLAGCTPSTECVENNGGCDAITTCTQDGPLTVCSACPEGYSGSGDTRCLDLDGCADSPCFQDPYGNSAQCYDMAAPGEGHTCEECPEGYVGNGTVCEACAMTVEIVDSSVVDGVVLSSQEVQVVGKIGEVQADCTNTGGMEFEWVGSSSAGKTMQLTADTNRAHTLTLRLPTGSLAPRTSYTLELMAHMVNADHVRASTQLALYVDEEPLQALVRGGGASIGEENLLVLDASVSYDPASDPAPFVFDWQCTLNSGDRCRQLDGTLLPSSLTEPSLEIFLQPCTEEDSWLHPAKKRTFSMLIPTAREQVPAPFLVLCAV</sequence>
<dbReference type="EMBL" id="LGRX02035295">
    <property type="protein sequence ID" value="KAK3235406.1"/>
    <property type="molecule type" value="Genomic_DNA"/>
</dbReference>
<keyword evidence="1 5" id="KW-0245">EGF-like domain</keyword>
<reference evidence="7 8" key="1">
    <citation type="journal article" date="2015" name="Genome Biol. Evol.">
        <title>Comparative Genomics of a Bacterivorous Green Alga Reveals Evolutionary Causalities and Consequences of Phago-Mixotrophic Mode of Nutrition.</title>
        <authorList>
            <person name="Burns J.A."/>
            <person name="Paasch A."/>
            <person name="Narechania A."/>
            <person name="Kim E."/>
        </authorList>
    </citation>
    <scope>NUCLEOTIDE SEQUENCE [LARGE SCALE GENOMIC DNA]</scope>
    <source>
        <strain evidence="7 8">PLY_AMNH</strain>
    </source>
</reference>
<feature type="domain" description="EGF-like" evidence="6">
    <location>
        <begin position="100"/>
        <end position="139"/>
    </location>
</feature>
<evidence type="ECO:0000256" key="5">
    <source>
        <dbReference type="PROSITE-ProRule" id="PRU00076"/>
    </source>
</evidence>
<proteinExistence type="predicted"/>
<keyword evidence="4" id="KW-1015">Disulfide bond</keyword>
<dbReference type="InterPro" id="IPR000742">
    <property type="entry name" value="EGF"/>
</dbReference>
<dbReference type="SMART" id="SM00181">
    <property type="entry name" value="EGF"/>
    <property type="match status" value="9"/>
</dbReference>
<evidence type="ECO:0000256" key="4">
    <source>
        <dbReference type="ARBA" id="ARBA00023157"/>
    </source>
</evidence>
<comment type="caution">
    <text evidence="7">The sequence shown here is derived from an EMBL/GenBank/DDBJ whole genome shotgun (WGS) entry which is preliminary data.</text>
</comment>
<dbReference type="SMART" id="SM00179">
    <property type="entry name" value="EGF_CA"/>
    <property type="match status" value="2"/>
</dbReference>
<dbReference type="PANTHER" id="PTHR10199:SF100">
    <property type="entry name" value="THROMBOSPONDIN, ISOFORM A"/>
    <property type="match status" value="1"/>
</dbReference>
<dbReference type="GO" id="GO:0005509">
    <property type="term" value="F:calcium ion binding"/>
    <property type="evidence" value="ECO:0007669"/>
    <property type="project" value="InterPro"/>
</dbReference>
<dbReference type="AlphaFoldDB" id="A0AAE0BF04"/>
<dbReference type="Pfam" id="PF02010">
    <property type="entry name" value="REJ"/>
    <property type="match status" value="1"/>
</dbReference>
<name>A0AAE0BF04_9CHLO</name>
<comment type="caution">
    <text evidence="5">Lacks conserved residue(s) required for the propagation of feature annotation.</text>
</comment>
<evidence type="ECO:0000256" key="2">
    <source>
        <dbReference type="ARBA" id="ARBA00022729"/>
    </source>
</evidence>
<dbReference type="SUPFAM" id="SSF57196">
    <property type="entry name" value="EGF/Laminin"/>
    <property type="match status" value="2"/>
</dbReference>
<keyword evidence="3" id="KW-0677">Repeat</keyword>
<accession>A0AAE0BF04</accession>
<evidence type="ECO:0000313" key="8">
    <source>
        <dbReference type="Proteomes" id="UP001190700"/>
    </source>
</evidence>
<organism evidence="7 8">
    <name type="scientific">Cymbomonas tetramitiformis</name>
    <dbReference type="NCBI Taxonomy" id="36881"/>
    <lineage>
        <taxon>Eukaryota</taxon>
        <taxon>Viridiplantae</taxon>
        <taxon>Chlorophyta</taxon>
        <taxon>Pyramimonadophyceae</taxon>
        <taxon>Pyramimonadales</taxon>
        <taxon>Pyramimonadaceae</taxon>
        <taxon>Cymbomonas</taxon>
    </lineage>
</organism>
<dbReference type="InterPro" id="IPR018097">
    <property type="entry name" value="EGF_Ca-bd_CS"/>
</dbReference>
<evidence type="ECO:0000313" key="7">
    <source>
        <dbReference type="EMBL" id="KAK3235406.1"/>
    </source>
</evidence>
<gene>
    <name evidence="7" type="ORF">CYMTET_54387</name>
</gene>
<keyword evidence="8" id="KW-1185">Reference proteome</keyword>
<evidence type="ECO:0000259" key="6">
    <source>
        <dbReference type="PROSITE" id="PS50026"/>
    </source>
</evidence>
<dbReference type="Pfam" id="PF07645">
    <property type="entry name" value="EGF_CA"/>
    <property type="match status" value="2"/>
</dbReference>
<dbReference type="PROSITE" id="PS50026">
    <property type="entry name" value="EGF_3"/>
    <property type="match status" value="1"/>
</dbReference>
<dbReference type="InterPro" id="IPR049883">
    <property type="entry name" value="NOTCH1_EGF-like"/>
</dbReference>
<dbReference type="FunFam" id="2.10.25.10:FF:000038">
    <property type="entry name" value="Fibrillin 2"/>
    <property type="match status" value="2"/>
</dbReference>
<dbReference type="Gene3D" id="2.10.25.10">
    <property type="entry name" value="Laminin"/>
    <property type="match status" value="5"/>
</dbReference>
<dbReference type="Proteomes" id="UP001190700">
    <property type="component" value="Unassembled WGS sequence"/>
</dbReference>
<dbReference type="PANTHER" id="PTHR10199">
    <property type="entry name" value="THROMBOSPONDIN"/>
    <property type="match status" value="1"/>
</dbReference>
<keyword evidence="2" id="KW-0732">Signal</keyword>
<evidence type="ECO:0000256" key="3">
    <source>
        <dbReference type="ARBA" id="ARBA00022737"/>
    </source>
</evidence>
<dbReference type="PROSITE" id="PS01187">
    <property type="entry name" value="EGF_CA"/>
    <property type="match status" value="2"/>
</dbReference>